<comment type="caution">
    <text evidence="2">The sequence shown here is derived from an EMBL/GenBank/DDBJ whole genome shotgun (WGS) entry which is preliminary data.</text>
</comment>
<feature type="compositionally biased region" description="Basic and acidic residues" evidence="1">
    <location>
        <begin position="11"/>
        <end position="33"/>
    </location>
</feature>
<evidence type="ECO:0000313" key="2">
    <source>
        <dbReference type="EMBL" id="KAL2822714.1"/>
    </source>
</evidence>
<feature type="region of interest" description="Disordered" evidence="1">
    <location>
        <begin position="1"/>
        <end position="67"/>
    </location>
</feature>
<dbReference type="EMBL" id="JBFXLS010000057">
    <property type="protein sequence ID" value="KAL2822714.1"/>
    <property type="molecule type" value="Genomic_DNA"/>
</dbReference>
<name>A0ABR4I4M4_9EURO</name>
<feature type="compositionally biased region" description="Basic and acidic residues" evidence="1">
    <location>
        <begin position="282"/>
        <end position="297"/>
    </location>
</feature>
<keyword evidence="3" id="KW-1185">Reference proteome</keyword>
<sequence>MGWFWGSNDDDPVKKLDPGLRDYLEKEAPKKYDTPLQTAEKQSEPAKPTPSVQNDSTTPSVPSASQFPDGRYAHLWKTYKPGEQDLQSSAVERMADELKHRAGMIRRAARENCALEEEAKMNCTKTGTWSERMISRATGCNQANTGYSRCLDNQIKFLRAVGYASSIEWDDEKEERIQMHADKLYHEMLDYKKRVAEAREAGEEPPPLTSLFAPEAKPVERTDPEQLEIPGPIGIPEGFKSLEHKSPHEREVEVRAYYARIEQFTDQQKAFALGPGVLTPKPVDDDTNKGAEEKRREKAVKWFGETIGHWIT</sequence>
<gene>
    <name evidence="2" type="ORF">BDW59DRAFT_149358</name>
</gene>
<accession>A0ABR4I4M4</accession>
<proteinExistence type="predicted"/>
<feature type="compositionally biased region" description="Polar residues" evidence="1">
    <location>
        <begin position="50"/>
        <end position="66"/>
    </location>
</feature>
<feature type="region of interest" description="Disordered" evidence="1">
    <location>
        <begin position="272"/>
        <end position="297"/>
    </location>
</feature>
<dbReference type="Proteomes" id="UP001610335">
    <property type="component" value="Unassembled WGS sequence"/>
</dbReference>
<evidence type="ECO:0000313" key="3">
    <source>
        <dbReference type="Proteomes" id="UP001610335"/>
    </source>
</evidence>
<evidence type="ECO:0000256" key="1">
    <source>
        <dbReference type="SAM" id="MobiDB-lite"/>
    </source>
</evidence>
<reference evidence="2 3" key="1">
    <citation type="submission" date="2024-07" db="EMBL/GenBank/DDBJ databases">
        <title>Section-level genome sequencing and comparative genomics of Aspergillus sections Usti and Cavernicolus.</title>
        <authorList>
            <consortium name="Lawrence Berkeley National Laboratory"/>
            <person name="Nybo J.L."/>
            <person name="Vesth T.C."/>
            <person name="Theobald S."/>
            <person name="Frisvad J.C."/>
            <person name="Larsen T.O."/>
            <person name="Kjaerboelling I."/>
            <person name="Rothschild-Mancinelli K."/>
            <person name="Lyhne E.K."/>
            <person name="Kogle M.E."/>
            <person name="Barry K."/>
            <person name="Clum A."/>
            <person name="Na H."/>
            <person name="Ledsgaard L."/>
            <person name="Lin J."/>
            <person name="Lipzen A."/>
            <person name="Kuo A."/>
            <person name="Riley R."/>
            <person name="Mondo S."/>
            <person name="LaButti K."/>
            <person name="Haridas S."/>
            <person name="Pangalinan J."/>
            <person name="Salamov A.A."/>
            <person name="Simmons B.A."/>
            <person name="Magnuson J.K."/>
            <person name="Chen J."/>
            <person name="Drula E."/>
            <person name="Henrissat B."/>
            <person name="Wiebenga A."/>
            <person name="Lubbers R.J."/>
            <person name="Gomes A.C."/>
            <person name="Makela M.R."/>
            <person name="Stajich J."/>
            <person name="Grigoriev I.V."/>
            <person name="Mortensen U.H."/>
            <person name="De vries R.P."/>
            <person name="Baker S.E."/>
            <person name="Andersen M.R."/>
        </authorList>
    </citation>
    <scope>NUCLEOTIDE SEQUENCE [LARGE SCALE GENOMIC DNA]</scope>
    <source>
        <strain evidence="2 3">CBS 600.67</strain>
    </source>
</reference>
<protein>
    <submittedName>
        <fullName evidence="2">Uncharacterized protein</fullName>
    </submittedName>
</protein>
<organism evidence="2 3">
    <name type="scientific">Aspergillus cavernicola</name>
    <dbReference type="NCBI Taxonomy" id="176166"/>
    <lineage>
        <taxon>Eukaryota</taxon>
        <taxon>Fungi</taxon>
        <taxon>Dikarya</taxon>
        <taxon>Ascomycota</taxon>
        <taxon>Pezizomycotina</taxon>
        <taxon>Eurotiomycetes</taxon>
        <taxon>Eurotiomycetidae</taxon>
        <taxon>Eurotiales</taxon>
        <taxon>Aspergillaceae</taxon>
        <taxon>Aspergillus</taxon>
        <taxon>Aspergillus subgen. Nidulantes</taxon>
    </lineage>
</organism>